<dbReference type="AlphaFoldDB" id="A0A926DX20"/>
<accession>A0A926DX20</accession>
<dbReference type="EMBL" id="JACRSQ010000040">
    <property type="protein sequence ID" value="MBC8545009.1"/>
    <property type="molecule type" value="Genomic_DNA"/>
</dbReference>
<organism evidence="2 3">
    <name type="scientific">Bianquea renquensis</name>
    <dbReference type="NCBI Taxonomy" id="2763661"/>
    <lineage>
        <taxon>Bacteria</taxon>
        <taxon>Bacillati</taxon>
        <taxon>Bacillota</taxon>
        <taxon>Clostridia</taxon>
        <taxon>Eubacteriales</taxon>
        <taxon>Bianqueaceae</taxon>
        <taxon>Bianquea</taxon>
    </lineage>
</organism>
<evidence type="ECO:0000313" key="2">
    <source>
        <dbReference type="EMBL" id="MBC8545009.1"/>
    </source>
</evidence>
<keyword evidence="1" id="KW-0472">Membrane</keyword>
<dbReference type="RefSeq" id="WP_249290166.1">
    <property type="nucleotide sequence ID" value="NZ_JACRSQ010000040.1"/>
</dbReference>
<dbReference type="Proteomes" id="UP000657006">
    <property type="component" value="Unassembled WGS sequence"/>
</dbReference>
<keyword evidence="1" id="KW-0812">Transmembrane</keyword>
<gene>
    <name evidence="2" type="ORF">H8730_15815</name>
</gene>
<reference evidence="2" key="1">
    <citation type="submission" date="2020-08" db="EMBL/GenBank/DDBJ databases">
        <title>Genome public.</title>
        <authorList>
            <person name="Liu C."/>
            <person name="Sun Q."/>
        </authorList>
    </citation>
    <scope>NUCLEOTIDE SEQUENCE</scope>
    <source>
        <strain evidence="2">NSJ-32</strain>
    </source>
</reference>
<sequence length="41" mass="4582">MNEIQLGLLLMAYGLVGTFVALALFFLIIKLLGKIFPEKNK</sequence>
<protein>
    <submittedName>
        <fullName evidence="2">OadG family protein</fullName>
    </submittedName>
</protein>
<name>A0A926DX20_9FIRM</name>
<evidence type="ECO:0000313" key="3">
    <source>
        <dbReference type="Proteomes" id="UP000657006"/>
    </source>
</evidence>
<feature type="transmembrane region" description="Helical" evidence="1">
    <location>
        <begin position="6"/>
        <end position="32"/>
    </location>
</feature>
<keyword evidence="3" id="KW-1185">Reference proteome</keyword>
<evidence type="ECO:0000256" key="1">
    <source>
        <dbReference type="SAM" id="Phobius"/>
    </source>
</evidence>
<comment type="caution">
    <text evidence="2">The sequence shown here is derived from an EMBL/GenBank/DDBJ whole genome shotgun (WGS) entry which is preliminary data.</text>
</comment>
<keyword evidence="1" id="KW-1133">Transmembrane helix</keyword>
<dbReference type="NCBIfam" id="NF040909">
    <property type="entry name" value="OadG_rel_small"/>
    <property type="match status" value="1"/>
</dbReference>
<proteinExistence type="predicted"/>